<feature type="binding site" evidence="11">
    <location>
        <begin position="233"/>
        <end position="248"/>
    </location>
    <ligand>
        <name>FAD</name>
        <dbReference type="ChEBI" id="CHEBI:57692"/>
    </ligand>
</feature>
<dbReference type="PRINTS" id="PR00469">
    <property type="entry name" value="PNDRDTASEII"/>
</dbReference>
<gene>
    <name evidence="15" type="ORF">B0682_06285</name>
</gene>
<keyword evidence="8 12" id="KW-1015">Disulfide bond</keyword>
<dbReference type="InterPro" id="IPR012081">
    <property type="entry name" value="Alkyl_hydroperoxide_Rdtase_suF"/>
</dbReference>
<dbReference type="PANTHER" id="PTHR48105">
    <property type="entry name" value="THIOREDOXIN REDUCTASE 1-RELATED-RELATED"/>
    <property type="match status" value="1"/>
</dbReference>
<dbReference type="InterPro" id="IPR036188">
    <property type="entry name" value="FAD/NAD-bd_sf"/>
</dbReference>
<protein>
    <recommendedName>
        <fullName evidence="3">Alkyl hydroperoxide reductase subunit F</fullName>
    </recommendedName>
</protein>
<keyword evidence="4" id="KW-0285">Flavoprotein</keyword>
<dbReference type="CDD" id="cd03026">
    <property type="entry name" value="AhpF_NTD_C"/>
    <property type="match status" value="1"/>
</dbReference>
<evidence type="ECO:0000256" key="4">
    <source>
        <dbReference type="ARBA" id="ARBA00022630"/>
    </source>
</evidence>
<dbReference type="GO" id="GO:0051287">
    <property type="term" value="F:NAD binding"/>
    <property type="evidence" value="ECO:0007669"/>
    <property type="project" value="InterPro"/>
</dbReference>
<dbReference type="Pfam" id="PF13192">
    <property type="entry name" value="Thioredoxin_3"/>
    <property type="match status" value="1"/>
</dbReference>
<dbReference type="InterPro" id="IPR023753">
    <property type="entry name" value="FAD/NAD-binding_dom"/>
</dbReference>
<evidence type="ECO:0000256" key="6">
    <source>
        <dbReference type="ARBA" id="ARBA00023002"/>
    </source>
</evidence>
<keyword evidence="9 12" id="KW-0676">Redox-active center</keyword>
<sequence>MLDQSLLDAVKSYGENIVRPIRFVIGQGEHDKRQELSEFLSQIASSSDKVAFDVNDPAFVDGHLPSPISFRIDYQQQNDAHQDLGYQDSGIVFSGIPGGHEFSSLILAMLHAGGHTLKLDGSIQKLIKRIDKPLNFQTYVSLSCHNCPDVVQALNQFAVLNDNISNEMIDGGLFQEQVQANNIQGVPAVFLNGKPFVSGKVDTAKIIDKLQAEYPDLLSEISEDDGEQLEQQDVTIIGGGPAGVAAAIYTARKGLKVTIVADRVGGQVKDTQDIENLISVPLTNGNELSANFNKHLKAYEVTIKEHVSVKSLSETVDENYRIHLNTGEEFDTRSVILATGAKWRKLGVPGEDDYVGNGVAYCPHCDGPFFKGKDVAVIGGGNSGIEAALDLAGIVKHVTVFEFADSLKADQVLINKAKQKSNIDILTSVATQEIKATDGKVSSIVYQERNTGEIKELDLSAVFIQIGLVPNSEFVKGFVDVNRFGEIEIDERCHTDRKGIFACGDVTTVPFKQINIAMGEGSKAALSAFEYLVMQ</sequence>
<dbReference type="InterPro" id="IPR050097">
    <property type="entry name" value="Ferredoxin-NADP_redctase_2"/>
</dbReference>
<comment type="similarity">
    <text evidence="1">Belongs to the class-II pyridine nucleotide-disulfide oxidoreductase family.</text>
</comment>
<feature type="binding site" evidence="11">
    <location>
        <begin position="495"/>
        <end position="505"/>
    </location>
    <ligand>
        <name>FAD</name>
        <dbReference type="ChEBI" id="CHEBI:57692"/>
    </ligand>
</feature>
<dbReference type="AlphaFoldDB" id="A0A1T0CEF3"/>
<dbReference type="InterPro" id="IPR008255">
    <property type="entry name" value="Pyr_nucl-diS_OxRdtase_2_AS"/>
</dbReference>
<evidence type="ECO:0000256" key="12">
    <source>
        <dbReference type="PIRSR" id="PIRSR000238-2"/>
    </source>
</evidence>
<dbReference type="GO" id="GO:0016668">
    <property type="term" value="F:oxidoreductase activity, acting on a sulfur group of donors, NAD(P) as acceptor"/>
    <property type="evidence" value="ECO:0007669"/>
    <property type="project" value="UniProtKB-ARBA"/>
</dbReference>
<dbReference type="InterPro" id="IPR036249">
    <property type="entry name" value="Thioredoxin-like_sf"/>
</dbReference>
<feature type="disulfide bond" description="Redox-active" evidence="12">
    <location>
        <begin position="362"/>
        <end position="365"/>
    </location>
</feature>
<evidence type="ECO:0000256" key="8">
    <source>
        <dbReference type="ARBA" id="ARBA00023157"/>
    </source>
</evidence>
<dbReference type="Gene3D" id="3.40.30.80">
    <property type="match status" value="1"/>
</dbReference>
<dbReference type="NCBIfam" id="TIGR03140">
    <property type="entry name" value="AhpF"/>
    <property type="match status" value="1"/>
</dbReference>
<dbReference type="GO" id="GO:0050660">
    <property type="term" value="F:flavin adenine dinucleotide binding"/>
    <property type="evidence" value="ECO:0007669"/>
    <property type="project" value="InterPro"/>
</dbReference>
<evidence type="ECO:0000256" key="5">
    <source>
        <dbReference type="ARBA" id="ARBA00022827"/>
    </source>
</evidence>
<dbReference type="SUPFAM" id="SSF52833">
    <property type="entry name" value="Thioredoxin-like"/>
    <property type="match status" value="2"/>
</dbReference>
<dbReference type="SUPFAM" id="SSF51905">
    <property type="entry name" value="FAD/NAD(P)-binding domain"/>
    <property type="match status" value="1"/>
</dbReference>
<dbReference type="GO" id="GO:0102039">
    <property type="term" value="F:NADH-dependent peroxiredoxin activity"/>
    <property type="evidence" value="ECO:0007669"/>
    <property type="project" value="InterPro"/>
</dbReference>
<evidence type="ECO:0000256" key="11">
    <source>
        <dbReference type="PIRSR" id="PIRSR000238-1"/>
    </source>
</evidence>
<dbReference type="GO" id="GO:0000302">
    <property type="term" value="P:response to reactive oxygen species"/>
    <property type="evidence" value="ECO:0007669"/>
    <property type="project" value="InterPro"/>
</dbReference>
<dbReference type="InterPro" id="IPR044142">
    <property type="entry name" value="AhpF_NTD_N"/>
</dbReference>
<evidence type="ECO:0000256" key="2">
    <source>
        <dbReference type="ARBA" id="ARBA00011738"/>
    </source>
</evidence>
<comment type="cofactor">
    <cofactor evidence="11">
        <name>FAD</name>
        <dbReference type="ChEBI" id="CHEBI:57692"/>
    </cofactor>
    <text evidence="11">Binds 1 FAD per subunit.</text>
</comment>
<feature type="domain" description="Thioredoxin-like fold" evidence="14">
    <location>
        <begin position="140"/>
        <end position="210"/>
    </location>
</feature>
<dbReference type="PIRSF" id="PIRSF000238">
    <property type="entry name" value="AhpF"/>
    <property type="match status" value="1"/>
</dbReference>
<keyword evidence="6" id="KW-0560">Oxidoreductase</keyword>
<evidence type="ECO:0000313" key="15">
    <source>
        <dbReference type="EMBL" id="OOS20728.1"/>
    </source>
</evidence>
<feature type="domain" description="FAD/NAD(P)-binding" evidence="13">
    <location>
        <begin position="233"/>
        <end position="521"/>
    </location>
</feature>
<evidence type="ECO:0000256" key="10">
    <source>
        <dbReference type="ARBA" id="ARBA00024806"/>
    </source>
</evidence>
<dbReference type="CDD" id="cd02974">
    <property type="entry name" value="AhpF_NTD_N"/>
    <property type="match status" value="1"/>
</dbReference>
<keyword evidence="5 11" id="KW-0274">FAD</keyword>
<comment type="subunit">
    <text evidence="2">Homodimer.</text>
</comment>
<dbReference type="InterPro" id="IPR012336">
    <property type="entry name" value="Thioredoxin-like_fold"/>
</dbReference>
<dbReference type="InterPro" id="IPR044141">
    <property type="entry name" value="AhpF_NTD_C"/>
</dbReference>
<feature type="binding site" evidence="11">
    <location>
        <begin position="374"/>
        <end position="388"/>
    </location>
    <ligand>
        <name>NAD(+)</name>
        <dbReference type="ChEBI" id="CHEBI:57540"/>
    </ligand>
</feature>
<dbReference type="EMBL" id="MUYT01000007">
    <property type="protein sequence ID" value="OOS20728.1"/>
    <property type="molecule type" value="Genomic_DNA"/>
</dbReference>
<proteinExistence type="inferred from homology"/>
<dbReference type="STRING" id="90241.B0682_06285"/>
<keyword evidence="16" id="KW-1185">Reference proteome</keyword>
<comment type="function">
    <text evidence="10">Serves to protect the cell against DNA damage by alkyl hydroperoxides. It can use either NADH or NADPH as electron donor for direct reduction of redox dyes or of alkyl hydroperoxides when combined with the AhpC protein.</text>
</comment>
<dbReference type="PROSITE" id="PS00573">
    <property type="entry name" value="PYRIDINE_REDOX_2"/>
    <property type="match status" value="1"/>
</dbReference>
<evidence type="ECO:0000256" key="1">
    <source>
        <dbReference type="ARBA" id="ARBA00009333"/>
    </source>
</evidence>
<name>A0A1T0CEF3_9GAMM</name>
<dbReference type="PROSITE" id="PS51354">
    <property type="entry name" value="GLUTAREDOXIN_2"/>
    <property type="match status" value="1"/>
</dbReference>
<keyword evidence="7 11" id="KW-0520">NAD</keyword>
<reference evidence="15 16" key="1">
    <citation type="submission" date="2017-02" db="EMBL/GenBank/DDBJ databases">
        <title>Draft genome sequence of Moraxella lincolnii CCUG 9405T type strain.</title>
        <authorList>
            <person name="Salva-Serra F."/>
            <person name="Engstrom-Jakobsson H."/>
            <person name="Thorell K."/>
            <person name="Jaen-Luchoro D."/>
            <person name="Gonzales-Siles L."/>
            <person name="Karlsson R."/>
            <person name="Yazdan S."/>
            <person name="Boulund F."/>
            <person name="Johnning A."/>
            <person name="Engstrand L."/>
            <person name="Kristiansson E."/>
            <person name="Moore E."/>
        </authorList>
    </citation>
    <scope>NUCLEOTIDE SEQUENCE [LARGE SCALE GENOMIC DNA]</scope>
    <source>
        <strain evidence="15 16">CCUG 9405</strain>
    </source>
</reference>
<evidence type="ECO:0000313" key="16">
    <source>
        <dbReference type="Proteomes" id="UP000191094"/>
    </source>
</evidence>
<organism evidence="15 16">
    <name type="scientific">Lwoffella lincolnii</name>
    <dbReference type="NCBI Taxonomy" id="90241"/>
    <lineage>
        <taxon>Bacteria</taxon>
        <taxon>Pseudomonadati</taxon>
        <taxon>Pseudomonadota</taxon>
        <taxon>Gammaproteobacteria</taxon>
        <taxon>Moraxellales</taxon>
        <taxon>Moraxellaceae</taxon>
        <taxon>Lwoffella</taxon>
    </lineage>
</organism>
<dbReference type="Pfam" id="PF07992">
    <property type="entry name" value="Pyr_redox_2"/>
    <property type="match status" value="1"/>
</dbReference>
<dbReference type="OrthoDB" id="9806179at2"/>
<dbReference type="Proteomes" id="UP000191094">
    <property type="component" value="Unassembled WGS sequence"/>
</dbReference>
<evidence type="ECO:0000256" key="9">
    <source>
        <dbReference type="ARBA" id="ARBA00023284"/>
    </source>
</evidence>
<accession>A0A1T0CEF3</accession>
<keyword evidence="11" id="KW-0521">NADP</keyword>
<evidence type="ECO:0000259" key="13">
    <source>
        <dbReference type="Pfam" id="PF07992"/>
    </source>
</evidence>
<evidence type="ECO:0000259" key="14">
    <source>
        <dbReference type="Pfam" id="PF13192"/>
    </source>
</evidence>
<evidence type="ECO:0000256" key="7">
    <source>
        <dbReference type="ARBA" id="ARBA00023027"/>
    </source>
</evidence>
<dbReference type="PRINTS" id="PR00368">
    <property type="entry name" value="FADPNR"/>
</dbReference>
<evidence type="ECO:0000256" key="3">
    <source>
        <dbReference type="ARBA" id="ARBA00020059"/>
    </source>
</evidence>
<dbReference type="Gene3D" id="3.50.50.60">
    <property type="entry name" value="FAD/NAD(P)-binding domain"/>
    <property type="match status" value="2"/>
</dbReference>
<dbReference type="RefSeq" id="WP_078307482.1">
    <property type="nucleotide sequence ID" value="NZ_CP147511.1"/>
</dbReference>
<comment type="caution">
    <text evidence="15">The sequence shown here is derived from an EMBL/GenBank/DDBJ whole genome shotgun (WGS) entry which is preliminary data.</text>
</comment>